<sequence>MSVESRRNSSFQVAKREEKGREKGETHYVPETLFPRNQRFKVTVAPSKAIAILISYALIRQIKSIQNMVRANQIQDLLGSFLGRSHTRLDNVIIIPGHLFQVRRPETARNGFMEQQDSKTPNAD</sequence>
<gene>
    <name evidence="2" type="ORF">R3P38DRAFT_2803412</name>
</gene>
<accession>A0AAV9ZTE5</accession>
<evidence type="ECO:0000256" key="1">
    <source>
        <dbReference type="SAM" id="MobiDB-lite"/>
    </source>
</evidence>
<evidence type="ECO:0000313" key="2">
    <source>
        <dbReference type="EMBL" id="KAK6992032.1"/>
    </source>
</evidence>
<dbReference type="AlphaFoldDB" id="A0AAV9ZTE5"/>
<reference evidence="2 3" key="1">
    <citation type="journal article" date="2024" name="J Genomics">
        <title>Draft genome sequencing and assembly of Favolaschia claudopus CIRM-BRFM 2984 isolated from oak limbs.</title>
        <authorList>
            <person name="Navarro D."/>
            <person name="Drula E."/>
            <person name="Chaduli D."/>
            <person name="Cazenave R."/>
            <person name="Ahrendt S."/>
            <person name="Wang J."/>
            <person name="Lipzen A."/>
            <person name="Daum C."/>
            <person name="Barry K."/>
            <person name="Grigoriev I.V."/>
            <person name="Favel A."/>
            <person name="Rosso M.N."/>
            <person name="Martin F."/>
        </authorList>
    </citation>
    <scope>NUCLEOTIDE SEQUENCE [LARGE SCALE GENOMIC DNA]</scope>
    <source>
        <strain evidence="2 3">CIRM-BRFM 2984</strain>
    </source>
</reference>
<organism evidence="2 3">
    <name type="scientific">Favolaschia claudopus</name>
    <dbReference type="NCBI Taxonomy" id="2862362"/>
    <lineage>
        <taxon>Eukaryota</taxon>
        <taxon>Fungi</taxon>
        <taxon>Dikarya</taxon>
        <taxon>Basidiomycota</taxon>
        <taxon>Agaricomycotina</taxon>
        <taxon>Agaricomycetes</taxon>
        <taxon>Agaricomycetidae</taxon>
        <taxon>Agaricales</taxon>
        <taxon>Marasmiineae</taxon>
        <taxon>Mycenaceae</taxon>
        <taxon>Favolaschia</taxon>
    </lineage>
</organism>
<feature type="region of interest" description="Disordered" evidence="1">
    <location>
        <begin position="1"/>
        <end position="28"/>
    </location>
</feature>
<comment type="caution">
    <text evidence="2">The sequence shown here is derived from an EMBL/GenBank/DDBJ whole genome shotgun (WGS) entry which is preliminary data.</text>
</comment>
<evidence type="ECO:0008006" key="4">
    <source>
        <dbReference type="Google" id="ProtNLM"/>
    </source>
</evidence>
<keyword evidence="3" id="KW-1185">Reference proteome</keyword>
<protein>
    <recommendedName>
        <fullName evidence="4">Histone H2A</fullName>
    </recommendedName>
</protein>
<dbReference type="Proteomes" id="UP001362999">
    <property type="component" value="Unassembled WGS sequence"/>
</dbReference>
<proteinExistence type="predicted"/>
<dbReference type="EMBL" id="JAWWNJ010000114">
    <property type="protein sequence ID" value="KAK6992032.1"/>
    <property type="molecule type" value="Genomic_DNA"/>
</dbReference>
<feature type="compositionally biased region" description="Basic and acidic residues" evidence="1">
    <location>
        <begin position="14"/>
        <end position="28"/>
    </location>
</feature>
<evidence type="ECO:0000313" key="3">
    <source>
        <dbReference type="Proteomes" id="UP001362999"/>
    </source>
</evidence>
<name>A0AAV9ZTE5_9AGAR</name>